<keyword evidence="2" id="KW-0479">Metal-binding</keyword>
<accession>A0A1X7KTF2</accession>
<dbReference type="Pfam" id="PF00884">
    <property type="entry name" value="Sulfatase"/>
    <property type="match status" value="1"/>
</dbReference>
<evidence type="ECO:0000256" key="4">
    <source>
        <dbReference type="ARBA" id="ARBA00022837"/>
    </source>
</evidence>
<proteinExistence type="inferred from homology"/>
<keyword evidence="4" id="KW-0106">Calcium</keyword>
<evidence type="ECO:0000259" key="5">
    <source>
        <dbReference type="Pfam" id="PF00884"/>
    </source>
</evidence>
<dbReference type="PROSITE" id="PS00523">
    <property type="entry name" value="SULFATASE_1"/>
    <property type="match status" value="1"/>
</dbReference>
<sequence>MTDAASTAPGKKRPNIVFIYCDDLGYGDLGCFGSDVIRTPHLDALAEQGVRFSQWYSNSPVCSPSRASLLTGQYPKETGIDQIVGGERHTPGISQHVPLISEILKQQSYRTAIFGKWHLGAAPESRPNERGFDQFCGFLSGCVDYYSHIFYHGMPGVQNTHDLWENENEIWDNGQYLTDIITERSVEYIQEQRAAKEPFFLYAAYNAPHYPMHAPKEDMDRYSHLPWDRQVMAAMISAVDDGVGEIVAALKRADQWDNTLIFFSSDNGPSSESRNWLDGRQDEYYGGSAGLFRGHKASLFDGGIREPAILYVPSSLREGEAWCDTDKQEAPASWIKTSHPGRISHEVAMMADMVPTVLDYAGVEADENAFAGRSLKSMLEHGEASPHERLYWEYNKQLAVRSGDWKLVLNGKLDFFKDQPDEVHLSNLKEDPGERFNLAADYPELAAELSADVRRWYAGLLSS</sequence>
<keyword evidence="3" id="KW-0378">Hydrolase</keyword>
<evidence type="ECO:0000313" key="7">
    <source>
        <dbReference type="Proteomes" id="UP000193834"/>
    </source>
</evidence>
<dbReference type="GO" id="GO:0046872">
    <property type="term" value="F:metal ion binding"/>
    <property type="evidence" value="ECO:0007669"/>
    <property type="project" value="UniProtKB-KW"/>
</dbReference>
<dbReference type="AlphaFoldDB" id="A0A1X7KTF2"/>
<organism evidence="6 7">
    <name type="scientific">Paenibacillus aquistagni</name>
    <dbReference type="NCBI Taxonomy" id="1852522"/>
    <lineage>
        <taxon>Bacteria</taxon>
        <taxon>Bacillati</taxon>
        <taxon>Bacillota</taxon>
        <taxon>Bacilli</taxon>
        <taxon>Bacillales</taxon>
        <taxon>Paenibacillaceae</taxon>
        <taxon>Paenibacillus</taxon>
    </lineage>
</organism>
<dbReference type="InterPro" id="IPR024607">
    <property type="entry name" value="Sulfatase_CS"/>
</dbReference>
<dbReference type="GO" id="GO:0004065">
    <property type="term" value="F:arylsulfatase activity"/>
    <property type="evidence" value="ECO:0007669"/>
    <property type="project" value="TreeGrafter"/>
</dbReference>
<dbReference type="InterPro" id="IPR000917">
    <property type="entry name" value="Sulfatase_N"/>
</dbReference>
<dbReference type="Gene3D" id="3.40.720.10">
    <property type="entry name" value="Alkaline Phosphatase, subunit A"/>
    <property type="match status" value="1"/>
</dbReference>
<dbReference type="PANTHER" id="PTHR42693">
    <property type="entry name" value="ARYLSULFATASE FAMILY MEMBER"/>
    <property type="match status" value="1"/>
</dbReference>
<dbReference type="SUPFAM" id="SSF53649">
    <property type="entry name" value="Alkaline phosphatase-like"/>
    <property type="match status" value="1"/>
</dbReference>
<dbReference type="OrthoDB" id="9762324at2"/>
<dbReference type="PANTHER" id="PTHR42693:SF53">
    <property type="entry name" value="ENDO-4-O-SULFATASE"/>
    <property type="match status" value="1"/>
</dbReference>
<name>A0A1X7KTF2_9BACL</name>
<evidence type="ECO:0000256" key="1">
    <source>
        <dbReference type="ARBA" id="ARBA00008779"/>
    </source>
</evidence>
<dbReference type="STRING" id="1852522.SAMN06295960_2695"/>
<reference evidence="6 7" key="1">
    <citation type="submission" date="2017-04" db="EMBL/GenBank/DDBJ databases">
        <authorList>
            <person name="Afonso C.L."/>
            <person name="Miller P.J."/>
            <person name="Scott M.A."/>
            <person name="Spackman E."/>
            <person name="Goraichik I."/>
            <person name="Dimitrov K.M."/>
            <person name="Suarez D.L."/>
            <person name="Swayne D.E."/>
        </authorList>
    </citation>
    <scope>NUCLEOTIDE SEQUENCE [LARGE SCALE GENOMIC DNA]</scope>
    <source>
        <strain evidence="6 7">11</strain>
    </source>
</reference>
<gene>
    <name evidence="6" type="ORF">SAMN06295960_2695</name>
</gene>
<dbReference type="InterPro" id="IPR050738">
    <property type="entry name" value="Sulfatase"/>
</dbReference>
<evidence type="ECO:0000313" key="6">
    <source>
        <dbReference type="EMBL" id="SMG44862.1"/>
    </source>
</evidence>
<dbReference type="EMBL" id="FXAZ01000003">
    <property type="protein sequence ID" value="SMG44862.1"/>
    <property type="molecule type" value="Genomic_DNA"/>
</dbReference>
<comment type="similarity">
    <text evidence="1">Belongs to the sulfatase family.</text>
</comment>
<evidence type="ECO:0000256" key="2">
    <source>
        <dbReference type="ARBA" id="ARBA00022723"/>
    </source>
</evidence>
<dbReference type="Gene3D" id="3.30.1120.10">
    <property type="match status" value="1"/>
</dbReference>
<dbReference type="Proteomes" id="UP000193834">
    <property type="component" value="Unassembled WGS sequence"/>
</dbReference>
<evidence type="ECO:0000256" key="3">
    <source>
        <dbReference type="ARBA" id="ARBA00022801"/>
    </source>
</evidence>
<protein>
    <submittedName>
        <fullName evidence="6">Arylsulfatase A</fullName>
    </submittedName>
</protein>
<keyword evidence="7" id="KW-1185">Reference proteome</keyword>
<dbReference type="InterPro" id="IPR017850">
    <property type="entry name" value="Alkaline_phosphatase_core_sf"/>
</dbReference>
<feature type="domain" description="Sulfatase N-terminal" evidence="5">
    <location>
        <begin position="14"/>
        <end position="363"/>
    </location>
</feature>